<organism evidence="1 2">
    <name type="scientific">Flavobacterium johnsoniae (strain ATCC 17061 / DSM 2064 / JCM 8514 / BCRC 14874 / CCUG 350202 / NBRC 14942 / NCIMB 11054 / UW101)</name>
    <name type="common">Cytophaga johnsonae</name>
    <dbReference type="NCBI Taxonomy" id="376686"/>
    <lineage>
        <taxon>Bacteria</taxon>
        <taxon>Pseudomonadati</taxon>
        <taxon>Bacteroidota</taxon>
        <taxon>Flavobacteriia</taxon>
        <taxon>Flavobacteriales</taxon>
        <taxon>Flavobacteriaceae</taxon>
        <taxon>Flavobacterium</taxon>
    </lineage>
</organism>
<dbReference type="Proteomes" id="UP000006694">
    <property type="component" value="Chromosome"/>
</dbReference>
<dbReference type="AlphaFoldDB" id="A5FIY9"/>
<evidence type="ECO:0000313" key="1">
    <source>
        <dbReference type="EMBL" id="ABQ04830.1"/>
    </source>
</evidence>
<gene>
    <name evidence="1" type="ordered locus">Fjoh_1798</name>
</gene>
<name>A5FIY9_FLAJ1</name>
<dbReference type="HOGENOM" id="CLU_1056681_0_0_10"/>
<dbReference type="KEGG" id="fjo:Fjoh_1798"/>
<dbReference type="GeneID" id="31764685"/>
<keyword evidence="2" id="KW-1185">Reference proteome</keyword>
<dbReference type="RefSeq" id="WP_012023874.1">
    <property type="nucleotide sequence ID" value="NC_009441.1"/>
</dbReference>
<evidence type="ECO:0000313" key="2">
    <source>
        <dbReference type="Proteomes" id="UP000006694"/>
    </source>
</evidence>
<dbReference type="OrthoDB" id="1360623at2"/>
<proteinExistence type="predicted"/>
<dbReference type="EMBL" id="CP000685">
    <property type="protein sequence ID" value="ABQ04830.1"/>
    <property type="molecule type" value="Genomic_DNA"/>
</dbReference>
<evidence type="ECO:0008006" key="3">
    <source>
        <dbReference type="Google" id="ProtNLM"/>
    </source>
</evidence>
<sequence length="263" mass="31172">MKKIILLLLLSFLSCAKKDRINHYLPKPVTPKELMDNGFYRYNYKMKIILLLLISLLLFNSCQKIDRINHYTNELVTQKELADNGFYKYSMTGLEGIVNEKHTLKDGDPVVPSKFTKFIMVVYTNIAPTNNDKRPIPVFKDSNAIKGKIITYFFKNDILEFKSIISPIDNNNQQKGLFKTKKDIEQYYKELKIPIKEIPLEKLRNHNDSIGLRSRFIINNYESYFYLSDRNEMTTYYIKDKKGNEDMLVWDFYNENSPYKYVE</sequence>
<dbReference type="PROSITE" id="PS51257">
    <property type="entry name" value="PROKAR_LIPOPROTEIN"/>
    <property type="match status" value="1"/>
</dbReference>
<reference evidence="1 2" key="1">
    <citation type="journal article" date="2009" name="Appl. Environ. Microbiol.">
        <title>Novel features of the polysaccharide-digesting gliding bacterium Flavobacterium johnsoniae as revealed by genome sequence analysis.</title>
        <authorList>
            <person name="McBride M.J."/>
            <person name="Xie G."/>
            <person name="Martens E.C."/>
            <person name="Lapidus A."/>
            <person name="Henrissat B."/>
            <person name="Rhodes R.G."/>
            <person name="Goltsman E."/>
            <person name="Wang W."/>
            <person name="Xu J."/>
            <person name="Hunnicutt D.W."/>
            <person name="Staroscik A.M."/>
            <person name="Hoover T.R."/>
            <person name="Cheng Y.Q."/>
            <person name="Stein J.L."/>
        </authorList>
    </citation>
    <scope>NUCLEOTIDE SEQUENCE [LARGE SCALE GENOMIC DNA]</scope>
    <source>
        <strain evidence="2">ATCC 17061 / DSM 2064 / JCM 8514 / BCRC 14874 / CCUG 350202 / NBRC 14942 / NCIMB 11054 / UW101</strain>
    </source>
</reference>
<accession>A5FIY9</accession>
<protein>
    <recommendedName>
        <fullName evidence="3">Lipoprotein</fullName>
    </recommendedName>
</protein>